<keyword evidence="7" id="KW-0945">Host-virus interaction</keyword>
<dbReference type="Pfam" id="PF02832">
    <property type="entry name" value="Flavi_glycop_C"/>
    <property type="match status" value="1"/>
</dbReference>
<dbReference type="Gene3D" id="3.30.67.10">
    <property type="entry name" value="Viral Envelope Glycoprotein, domain 2"/>
    <property type="match status" value="1"/>
</dbReference>
<evidence type="ECO:0000256" key="18">
    <source>
        <dbReference type="ARBA" id="ARBA00023296"/>
    </source>
</evidence>
<dbReference type="Gene3D" id="2.60.40.350">
    <property type="match status" value="1"/>
</dbReference>
<evidence type="ECO:0000256" key="1">
    <source>
        <dbReference type="ARBA" id="ARBA00004153"/>
    </source>
</evidence>
<dbReference type="Gene3D" id="3.30.387.10">
    <property type="entry name" value="Viral Envelope Glycoprotein, domain 3"/>
    <property type="match status" value="1"/>
</dbReference>
<dbReference type="GO" id="GO:0005576">
    <property type="term" value="C:extracellular region"/>
    <property type="evidence" value="ECO:0007669"/>
    <property type="project" value="UniProtKB-SubCell"/>
</dbReference>
<keyword evidence="10" id="KW-1161">Viral attachment to host cell</keyword>
<name>A0A9C7GWV2_9FLAV</name>
<evidence type="ECO:0000313" key="27">
    <source>
        <dbReference type="EMBL" id="CAI5757324.1"/>
    </source>
</evidence>
<keyword evidence="14 22" id="KW-0472">Membrane</keyword>
<dbReference type="GO" id="GO:0044167">
    <property type="term" value="C:host cell endoplasmic reticulum membrane"/>
    <property type="evidence" value="ECO:0007669"/>
    <property type="project" value="UniProtKB-SubCell"/>
</dbReference>
<feature type="transmembrane region" description="Helical" evidence="22">
    <location>
        <begin position="815"/>
        <end position="838"/>
    </location>
</feature>
<evidence type="ECO:0000256" key="22">
    <source>
        <dbReference type="SAM" id="Phobius"/>
    </source>
</evidence>
<sequence length="1406" mass="157992">MNSPTRNNKGLSKGPKGSKKQGTPRVKKNALMVRQVVSKGLVTGRISAKNFRKLVNAPVNSLRKAFIMMLGFLLQLRDRIFSIKNRQRRGNRRANDHGDFEFHDGNYLDNIRLRQDYLRRTLEAIDPNDENNRWLIDLLEERMEMEREANELINQDLMEMRERKNQEQTRSCQCREVTLHHKSENCGLFTQIAACLLLMLLAAILFNLLVEPVGAVEFNVVKQQGLYVVSVGQEKTAVPRPQIKFGNITCHFSEYGIGENLDVTSQENCVVPVNHAEPANIRCWCSGGQNKITIGLGMSHGHRHKRSITPHPDGADVGTTSTGIKYIQERVVNKDFWRIEMWARQNIIVLILLAWIIHGKTRSIFWTAGILLLATMIGTAYADIGCVGVDSRDVLQVPQGTTWVDVVLAKDTCQQVLVEDKPTILMGISKVEVIDLELDKELALKCTANEFKSNDGCPGGNTAYLKEEHEVEWSCKRGTHSRGWGNGCGLFGDGTVVTCGKIQCEVGVKIYNVKDSNVQYTVHIGIQDGETEKNSQNFIVSPDKEDITLDLEDYGEARVICRPRLFSDFSNHQVLHLLEELRAMEVSTDWVNDIELPWRYQGGDWKRISSVLAWQRPTATGFAVDVLADQTASLQDSLHGVDMVDIDNTTLELHHGNLRCRLELNNVKVKGRTLRECEGTVEYTSKIEATNHQTVMVTVQYNGGDTPCRIRTAVSSDPDHMKRDRGNVLINNPIFSESGVDKVLEYKIFPGEAWIKIQDTKKHWTQKGSVVVDSFQSVLDGAKRIGVLGATWDFKSFGELVKSLPKYVHEGINGVVGTLFGSTSKLYMMLLGVAIIWLGMQQRSLSYQLILIILGGSMLMGNLGVLGNSIGCGVDLSRGVLKCGISGEFIWEDLQGMILEPEFRSNNAREPEVALQMALGKFQGKKVYIGARNPLEYSYLTNVGKAVKANLRALGIDITLTVRKSERKYVRELANVVTPQEVMDEETSYYEQLTNLFKTVEVKENGTTLVICESGDVAFSSKSARNRFVVQLGLVRYAQGMVDTAYVELENTRNDECCKAFMGAIIKNERVIHMDDTKWMDCKISQRGKPTNITEIKYNAYTECEWPSSHTIGEKIKKTHLFAPVELGFPWTEHNHIEGYALQTKAPWHKVPLVVSRGKCDPSDVIEITESCGGRAAAQRSTKDDGTAINKWCCRNCTLPPVKFQTSDGCWYAMEIRSQDSDAVETNYFMDAVWDAIGADARRKIVWSESKESIESMTRNAWNIGAEAANINDVDKKVVKLSKDLKKVKEMLGSSVHVIQRYNEGSREILERVSDHLLHTMQNQLEIQNEIGEKHADTIGKINGEFSKMNATLHQGESLEEVKEELQKRLETIINTLDSLQDNSGNESGSNKTLMEILAAVRHLNW</sequence>
<evidence type="ECO:0000256" key="9">
    <source>
        <dbReference type="ARBA" id="ARBA00022692"/>
    </source>
</evidence>
<feature type="transmembrane region" description="Helical" evidence="22">
    <location>
        <begin position="364"/>
        <end position="382"/>
    </location>
</feature>
<evidence type="ECO:0000256" key="12">
    <source>
        <dbReference type="ARBA" id="ARBA00022870"/>
    </source>
</evidence>
<feature type="domain" description="Envelope glycoprotein E central and dimerisation" evidence="23">
    <location>
        <begin position="386"/>
        <end position="671"/>
    </location>
</feature>
<dbReference type="InterPro" id="IPR013756">
    <property type="entry name" value="GlyE_cen_dom_subdom2"/>
</dbReference>
<dbReference type="InterPro" id="IPR026470">
    <property type="entry name" value="Flavi_E_Stem/Anchor_dom"/>
</dbReference>
<keyword evidence="11" id="KW-0946">Virion</keyword>
<feature type="transmembrane region" description="Helical" evidence="22">
    <location>
        <begin position="188"/>
        <end position="210"/>
    </location>
</feature>
<evidence type="ECO:0000256" key="4">
    <source>
        <dbReference type="ARBA" id="ARBA00022506"/>
    </source>
</evidence>
<dbReference type="GO" id="GO:0039654">
    <property type="term" value="P:fusion of virus membrane with host endosome membrane"/>
    <property type="evidence" value="ECO:0007669"/>
    <property type="project" value="UniProtKB-KW"/>
</dbReference>
<evidence type="ECO:0000256" key="19">
    <source>
        <dbReference type="ARBA" id="ARBA00023443"/>
    </source>
</evidence>
<dbReference type="Pfam" id="PF21659">
    <property type="entry name" value="Flavi_E_stem"/>
    <property type="match status" value="1"/>
</dbReference>
<dbReference type="InterPro" id="IPR014756">
    <property type="entry name" value="Ig_E-set"/>
</dbReference>
<dbReference type="InterPro" id="IPR038055">
    <property type="entry name" value="Glycoprot_E_dimer_dom"/>
</dbReference>
<accession>A0A9C7GWV2</accession>
<dbReference type="SUPFAM" id="SSF81296">
    <property type="entry name" value="E set domains"/>
    <property type="match status" value="1"/>
</dbReference>
<evidence type="ECO:0000256" key="20">
    <source>
        <dbReference type="SAM" id="Coils"/>
    </source>
</evidence>
<keyword evidence="17" id="KW-1038">Host endoplasmic reticulum</keyword>
<dbReference type="GO" id="GO:0019062">
    <property type="term" value="P:virion attachment to host cell"/>
    <property type="evidence" value="ECO:0007669"/>
    <property type="project" value="UniProtKB-KW"/>
</dbReference>
<gene>
    <name evidence="27" type="primary">polyprotein</name>
</gene>
<keyword evidence="15" id="KW-1015">Disulfide bond</keyword>
<keyword evidence="13 22" id="KW-1133">Transmembrane helix</keyword>
<feature type="transmembrane region" description="Helical" evidence="22">
    <location>
        <begin position="845"/>
        <end position="867"/>
    </location>
</feature>
<evidence type="ECO:0000256" key="10">
    <source>
        <dbReference type="ARBA" id="ARBA00022804"/>
    </source>
</evidence>
<evidence type="ECO:0000256" key="17">
    <source>
        <dbReference type="ARBA" id="ARBA00023184"/>
    </source>
</evidence>
<evidence type="ECO:0000256" key="11">
    <source>
        <dbReference type="ARBA" id="ARBA00022844"/>
    </source>
</evidence>
<dbReference type="NCBIfam" id="TIGR04240">
    <property type="entry name" value="flavi_E_stem"/>
    <property type="match status" value="1"/>
</dbReference>
<evidence type="ECO:0000256" key="14">
    <source>
        <dbReference type="ARBA" id="ARBA00023136"/>
    </source>
</evidence>
<organism evidence="27">
    <name type="scientific">Photeros flavivirus</name>
    <dbReference type="NCBI Taxonomy" id="3004161"/>
    <lineage>
        <taxon>Viruses</taxon>
        <taxon>Riboviria</taxon>
        <taxon>Orthornavirae</taxon>
        <taxon>Kitrinoviricota</taxon>
        <taxon>Flasuviricetes</taxon>
        <taxon>Amarillovirales</taxon>
        <taxon>Flaviviridae</taxon>
        <taxon>Orthoflavivirus</taxon>
    </lineage>
</organism>
<proteinExistence type="predicted"/>
<dbReference type="Pfam" id="PF00869">
    <property type="entry name" value="Flavi_glycoprot"/>
    <property type="match status" value="1"/>
</dbReference>
<keyword evidence="9 22" id="KW-0812">Transmembrane</keyword>
<dbReference type="InterPro" id="IPR011998">
    <property type="entry name" value="Flavi_Glycoprot_E_cen/dimer"/>
</dbReference>
<feature type="domain" description="Flavivirus envelope glycoprotein E Stem/Anchor" evidence="26">
    <location>
        <begin position="773"/>
        <end position="859"/>
    </location>
</feature>
<feature type="coiled-coil region" evidence="20">
    <location>
        <begin position="1349"/>
        <end position="1383"/>
    </location>
</feature>
<evidence type="ECO:0000256" key="3">
    <source>
        <dbReference type="ARBA" id="ARBA00004613"/>
    </source>
</evidence>
<protein>
    <submittedName>
        <fullName evidence="27">Polyprotein</fullName>
    </submittedName>
</protein>
<evidence type="ECO:0000256" key="8">
    <source>
        <dbReference type="ARBA" id="ARBA00022595"/>
    </source>
</evidence>
<feature type="domain" description="Glycoprotein E immunoglobulin-like" evidence="25">
    <location>
        <begin position="677"/>
        <end position="759"/>
    </location>
</feature>
<keyword evidence="16" id="KW-0325">Glycoprotein</keyword>
<dbReference type="InterPro" id="IPR000336">
    <property type="entry name" value="Flavivir/Alphavir_Ig-like_sf"/>
</dbReference>
<evidence type="ECO:0000256" key="21">
    <source>
        <dbReference type="SAM" id="MobiDB-lite"/>
    </source>
</evidence>
<dbReference type="Gene3D" id="1.20.1280.260">
    <property type="match status" value="1"/>
</dbReference>
<evidence type="ECO:0000256" key="13">
    <source>
        <dbReference type="ARBA" id="ARBA00022989"/>
    </source>
</evidence>
<evidence type="ECO:0000256" key="15">
    <source>
        <dbReference type="ARBA" id="ARBA00023157"/>
    </source>
</evidence>
<keyword evidence="5" id="KW-1170">Fusion of virus membrane with host endosomal membrane</keyword>
<evidence type="ECO:0000256" key="2">
    <source>
        <dbReference type="ARBA" id="ARBA00004385"/>
    </source>
</evidence>
<dbReference type="InterPro" id="IPR013755">
    <property type="entry name" value="Flav_gly_cen_dom_subdom1"/>
</dbReference>
<evidence type="ECO:0000259" key="26">
    <source>
        <dbReference type="Pfam" id="PF21659"/>
    </source>
</evidence>
<feature type="region of interest" description="Disordered" evidence="21">
    <location>
        <begin position="1"/>
        <end position="29"/>
    </location>
</feature>
<evidence type="ECO:0000256" key="16">
    <source>
        <dbReference type="ARBA" id="ARBA00023180"/>
    </source>
</evidence>
<dbReference type="SUPFAM" id="SSF56983">
    <property type="entry name" value="Viral glycoprotein, central and dimerisation domains"/>
    <property type="match status" value="1"/>
</dbReference>
<dbReference type="InterPro" id="IPR027287">
    <property type="entry name" value="Flavi_E_Ig-like"/>
</dbReference>
<evidence type="ECO:0000256" key="6">
    <source>
        <dbReference type="ARBA" id="ARBA00022525"/>
    </source>
</evidence>
<dbReference type="InterPro" id="IPR036253">
    <property type="entry name" value="Glycoprot_cen/dimer_sf"/>
</dbReference>
<feature type="domain" description="Non-structural protein NS1 flavivirus" evidence="24">
    <location>
        <begin position="871"/>
        <end position="1220"/>
    </location>
</feature>
<keyword evidence="12" id="KW-1043">Host membrane</keyword>
<keyword evidence="4" id="KW-1168">Fusion of virus membrane with host membrane</keyword>
<evidence type="ECO:0000256" key="7">
    <source>
        <dbReference type="ARBA" id="ARBA00022581"/>
    </source>
</evidence>
<dbReference type="Pfam" id="PF00948">
    <property type="entry name" value="Flavi_NS1"/>
    <property type="match status" value="1"/>
</dbReference>
<evidence type="ECO:0000259" key="25">
    <source>
        <dbReference type="Pfam" id="PF02832"/>
    </source>
</evidence>
<comment type="subcellular location">
    <subcellularLocation>
        <location evidence="1">Host endoplasmic reticulum membrane</location>
        <topology evidence="1">Multi-pass membrane protein</topology>
    </subcellularLocation>
    <subcellularLocation>
        <location evidence="19">Host endoplasmic reticulum membrane</location>
        <topology evidence="19">Peripheral membrane protein</topology>
        <orientation evidence="19">Lumenal side</orientation>
    </subcellularLocation>
    <subcellularLocation>
        <location evidence="3">Secreted</location>
    </subcellularLocation>
    <subcellularLocation>
        <location evidence="2">Virion membrane</location>
        <topology evidence="2">Multi-pass membrane protein</topology>
    </subcellularLocation>
</comment>
<evidence type="ECO:0000256" key="5">
    <source>
        <dbReference type="ARBA" id="ARBA00022510"/>
    </source>
</evidence>
<dbReference type="InterPro" id="IPR001157">
    <property type="entry name" value="Flavi_NS1"/>
</dbReference>
<evidence type="ECO:0000259" key="23">
    <source>
        <dbReference type="Pfam" id="PF00869"/>
    </source>
</evidence>
<keyword evidence="8" id="KW-1162">Viral penetration into host cytoplasm</keyword>
<feature type="transmembrane region" description="Helical" evidence="22">
    <location>
        <begin position="341"/>
        <end position="357"/>
    </location>
</feature>
<keyword evidence="20" id="KW-0175">Coiled coil</keyword>
<dbReference type="GO" id="GO:0046718">
    <property type="term" value="P:symbiont entry into host cell"/>
    <property type="evidence" value="ECO:0007669"/>
    <property type="project" value="UniProtKB-KW"/>
</dbReference>
<keyword evidence="6" id="KW-0964">Secreted</keyword>
<dbReference type="Gene3D" id="2.60.98.10">
    <property type="entry name" value="Tick-borne Encephalitis virus Glycoprotein, domain 1"/>
    <property type="match status" value="1"/>
</dbReference>
<dbReference type="EMBL" id="OX394156">
    <property type="protein sequence ID" value="CAI5757324.1"/>
    <property type="molecule type" value="Genomic_RNA"/>
</dbReference>
<keyword evidence="18" id="KW-1160">Virus entry into host cell</keyword>
<reference evidence="27" key="1">
    <citation type="submission" date="2022-12" db="EMBL/GenBank/DDBJ databases">
        <authorList>
            <person name="Jonathon C.O. Mifsud"/>
            <person name="Vincenzo A. Costa"/>
            <person name="Mary E. Petrone"/>
            <person name="Ezequiel M. Marzinelli"/>
            <person name="Edward C. Holmes"/>
            <person name="Erin Harvey"/>
        </authorList>
    </citation>
    <scope>NUCLEOTIDE SEQUENCE</scope>
</reference>
<feature type="coiled-coil region" evidence="20">
    <location>
        <begin position="135"/>
        <end position="170"/>
    </location>
</feature>
<evidence type="ECO:0000259" key="24">
    <source>
        <dbReference type="Pfam" id="PF00948"/>
    </source>
</evidence>
<dbReference type="GO" id="GO:0055036">
    <property type="term" value="C:virion membrane"/>
    <property type="evidence" value="ECO:0007669"/>
    <property type="project" value="UniProtKB-SubCell"/>
</dbReference>
<dbReference type="GO" id="GO:0046983">
    <property type="term" value="F:protein dimerization activity"/>
    <property type="evidence" value="ECO:0007669"/>
    <property type="project" value="InterPro"/>
</dbReference>
<dbReference type="InterPro" id="IPR038345">
    <property type="entry name" value="Flavi_E_Stem/Anchor_dom_sf"/>
</dbReference>